<accession>W1NSI3</accession>
<feature type="region of interest" description="Disordered" evidence="1">
    <location>
        <begin position="1"/>
        <end position="31"/>
    </location>
</feature>
<protein>
    <submittedName>
        <fullName evidence="2">Uncharacterized protein</fullName>
    </submittedName>
</protein>
<evidence type="ECO:0000256" key="1">
    <source>
        <dbReference type="SAM" id="MobiDB-lite"/>
    </source>
</evidence>
<evidence type="ECO:0000313" key="3">
    <source>
        <dbReference type="Proteomes" id="UP000017836"/>
    </source>
</evidence>
<keyword evidence="3" id="KW-1185">Reference proteome</keyword>
<organism evidence="2 3">
    <name type="scientific">Amborella trichopoda</name>
    <dbReference type="NCBI Taxonomy" id="13333"/>
    <lineage>
        <taxon>Eukaryota</taxon>
        <taxon>Viridiplantae</taxon>
        <taxon>Streptophyta</taxon>
        <taxon>Embryophyta</taxon>
        <taxon>Tracheophyta</taxon>
        <taxon>Spermatophyta</taxon>
        <taxon>Magnoliopsida</taxon>
        <taxon>Amborellales</taxon>
        <taxon>Amborellaceae</taxon>
        <taxon>Amborella</taxon>
    </lineage>
</organism>
<proteinExistence type="predicted"/>
<feature type="compositionally biased region" description="Gly residues" evidence="1">
    <location>
        <begin position="1"/>
        <end position="11"/>
    </location>
</feature>
<dbReference type="AlphaFoldDB" id="W1NSI3"/>
<reference evidence="3" key="1">
    <citation type="journal article" date="2013" name="Science">
        <title>The Amborella genome and the evolution of flowering plants.</title>
        <authorList>
            <consortium name="Amborella Genome Project"/>
        </authorList>
    </citation>
    <scope>NUCLEOTIDE SEQUENCE [LARGE SCALE GENOMIC DNA]</scope>
</reference>
<dbReference type="HOGENOM" id="CLU_2625294_0_0_1"/>
<name>W1NSI3_AMBTC</name>
<gene>
    <name evidence="2" type="ORF">AMTR_s00105p00134620</name>
</gene>
<dbReference type="Gramene" id="ERN00077">
    <property type="protein sequence ID" value="ERN00077"/>
    <property type="gene ID" value="AMTR_s00105p00134620"/>
</dbReference>
<evidence type="ECO:0000313" key="2">
    <source>
        <dbReference type="EMBL" id="ERN00077.1"/>
    </source>
</evidence>
<dbReference type="EMBL" id="KI394961">
    <property type="protein sequence ID" value="ERN00077.1"/>
    <property type="molecule type" value="Genomic_DNA"/>
</dbReference>
<dbReference type="Proteomes" id="UP000017836">
    <property type="component" value="Unassembled WGS sequence"/>
</dbReference>
<sequence length="78" mass="8140">MTCGRLPGGGAAPPLRVNGKPDSTNPRKGSATVVGVLRPELFNNASRNVSERIPHPGTRSSLLSSIHEAVKREKGAAI</sequence>